<proteinExistence type="predicted"/>
<accession>A0AAW0IE38</accession>
<sequence>MKISPPVLVVHKEVRLLGLLITHSGVNLPDHGREAESVDAFRHLSVKEERAKMLKSSELQARGFGGIGAKAAKEIMMSASPSESLENVSGVTASQTFNAFSMAESTLSLVHVINKEVCFSSLFLTDSSINTLENVSGVTSLQTLKAFAMDWSTTALGKSDTLQPSVLPTRRQRRLSYLIRDVAIETARTEHFKSPIANRVQVLLPNASKTASTFESTPGKSLAIFLGNPGSMDRFFSSNLQKKQECSSAVHGGREGDHDVRLSFREPGECERGHRLPDFQRFLNGRIHTLSRTTPTQAVRTSLWTAKLRPAKEPRGDFHLLPEETPCQSRRYCAAVFPIAVDCKSVGHLLAEEHPVLELPDYGAKVYVPISHKLPDYGAMVHVPISHKLPDYGAMVTSQLCLCENYLDVGIEVARNEKTVQFSSPTITGSTRPSAWIPDGTVGHMEEIEVILEARLPANSRSLPGAAAEADTCRSTKRASSFIVASSVQHSSLHSAPALQKELKYDPDPNPDPKLRIPGEMGIENRMADGALHKEHVYENADSNTAQVLHAQKGIALVVVMLLSDSQYQVHRPSMLAIWKVSPVAALPLKMNI</sequence>
<name>A0AAW0IE38_MYOGA</name>
<evidence type="ECO:0000313" key="2">
    <source>
        <dbReference type="Proteomes" id="UP001488838"/>
    </source>
</evidence>
<gene>
    <name evidence="1" type="ORF">U0070_019820</name>
</gene>
<dbReference type="Proteomes" id="UP001488838">
    <property type="component" value="Unassembled WGS sequence"/>
</dbReference>
<evidence type="ECO:0000313" key="1">
    <source>
        <dbReference type="EMBL" id="KAK7812794.1"/>
    </source>
</evidence>
<dbReference type="EMBL" id="JBBHLL010000144">
    <property type="protein sequence ID" value="KAK7812794.1"/>
    <property type="molecule type" value="Genomic_DNA"/>
</dbReference>
<feature type="non-terminal residue" evidence="1">
    <location>
        <position position="593"/>
    </location>
</feature>
<comment type="caution">
    <text evidence="1">The sequence shown here is derived from an EMBL/GenBank/DDBJ whole genome shotgun (WGS) entry which is preliminary data.</text>
</comment>
<keyword evidence="2" id="KW-1185">Reference proteome</keyword>
<dbReference type="AlphaFoldDB" id="A0AAW0IE38"/>
<protein>
    <submittedName>
        <fullName evidence="1">Uncharacterized protein</fullName>
    </submittedName>
</protein>
<organism evidence="1 2">
    <name type="scientific">Myodes glareolus</name>
    <name type="common">Bank vole</name>
    <name type="synonym">Clethrionomys glareolus</name>
    <dbReference type="NCBI Taxonomy" id="447135"/>
    <lineage>
        <taxon>Eukaryota</taxon>
        <taxon>Metazoa</taxon>
        <taxon>Chordata</taxon>
        <taxon>Craniata</taxon>
        <taxon>Vertebrata</taxon>
        <taxon>Euteleostomi</taxon>
        <taxon>Mammalia</taxon>
        <taxon>Eutheria</taxon>
        <taxon>Euarchontoglires</taxon>
        <taxon>Glires</taxon>
        <taxon>Rodentia</taxon>
        <taxon>Myomorpha</taxon>
        <taxon>Muroidea</taxon>
        <taxon>Cricetidae</taxon>
        <taxon>Arvicolinae</taxon>
        <taxon>Myodes</taxon>
    </lineage>
</organism>
<reference evidence="1 2" key="1">
    <citation type="journal article" date="2023" name="bioRxiv">
        <title>Conserved and derived expression patterns and positive selection on dental genes reveal complex evolutionary context of ever-growing rodent molars.</title>
        <authorList>
            <person name="Calamari Z.T."/>
            <person name="Song A."/>
            <person name="Cohen E."/>
            <person name="Akter M."/>
            <person name="Roy R.D."/>
            <person name="Hallikas O."/>
            <person name="Christensen M.M."/>
            <person name="Li P."/>
            <person name="Marangoni P."/>
            <person name="Jernvall J."/>
            <person name="Klein O.D."/>
        </authorList>
    </citation>
    <scope>NUCLEOTIDE SEQUENCE [LARGE SCALE GENOMIC DNA]</scope>
    <source>
        <strain evidence="1">V071</strain>
    </source>
</reference>